<protein>
    <submittedName>
        <fullName evidence="3">Uncharacterized protein</fullName>
    </submittedName>
</protein>
<feature type="transmembrane region" description="Helical" evidence="2">
    <location>
        <begin position="53"/>
        <end position="76"/>
    </location>
</feature>
<evidence type="ECO:0000313" key="3">
    <source>
        <dbReference type="EMBL" id="MCF4119467.1"/>
    </source>
</evidence>
<keyword evidence="2" id="KW-0472">Membrane</keyword>
<dbReference type="AlphaFoldDB" id="A0AA41QAC3"/>
<keyword evidence="2" id="KW-0812">Transmembrane</keyword>
<feature type="region of interest" description="Disordered" evidence="1">
    <location>
        <begin position="323"/>
        <end position="349"/>
    </location>
</feature>
<gene>
    <name evidence="3" type="ORF">L1785_00530</name>
</gene>
<keyword evidence="4" id="KW-1185">Reference proteome</keyword>
<dbReference type="Proteomes" id="UP001165405">
    <property type="component" value="Unassembled WGS sequence"/>
</dbReference>
<sequence length="349" mass="38628">MTVGQCEEAGVTRKHQRRLLDCGTWTRVTTGVLDTSAVDPRQHRNDVRRLRSVWTGLLAYPGSVAVGACALMLLGVRGLPRDLTPEVALPGGQAGRPRDGIQVRQYTFDLAPVVVTRRRMAAVEWAFAQALPDLPRFHAVAALDSARNQGLIDDAGLARVRGLLWRRRSSTRCRSFLDDVDGRAESPPETFARLQCQDAGIGPDDLQRNLYDDGRFLGRGDLLWYLGDGRWLVVEMDSAQFYTGDAALRHDTSRQNGLVGRGGLVLLRYYADQLWPPGAVTGEITYFLRKHGWAPGRALPSMSGDHDIVAPTERSWGRDVVVGRPGLSRPRSLPAATPRTPRSMRRWSG</sequence>
<organism evidence="3 4">
    <name type="scientific">Antribacter soli</name>
    <dbReference type="NCBI Taxonomy" id="2910976"/>
    <lineage>
        <taxon>Bacteria</taxon>
        <taxon>Bacillati</taxon>
        <taxon>Actinomycetota</taxon>
        <taxon>Actinomycetes</taxon>
        <taxon>Micrococcales</taxon>
        <taxon>Promicromonosporaceae</taxon>
        <taxon>Antribacter</taxon>
    </lineage>
</organism>
<comment type="caution">
    <text evidence="3">The sequence shown here is derived from an EMBL/GenBank/DDBJ whole genome shotgun (WGS) entry which is preliminary data.</text>
</comment>
<proteinExistence type="predicted"/>
<name>A0AA41QAC3_9MICO</name>
<dbReference type="EMBL" id="JAKGSG010000004">
    <property type="protein sequence ID" value="MCF4119467.1"/>
    <property type="molecule type" value="Genomic_DNA"/>
</dbReference>
<evidence type="ECO:0000256" key="2">
    <source>
        <dbReference type="SAM" id="Phobius"/>
    </source>
</evidence>
<evidence type="ECO:0000256" key="1">
    <source>
        <dbReference type="SAM" id="MobiDB-lite"/>
    </source>
</evidence>
<accession>A0AA41QAC3</accession>
<dbReference type="RefSeq" id="WP_236087160.1">
    <property type="nucleotide sequence ID" value="NZ_JAKGSG010000004.1"/>
</dbReference>
<keyword evidence="2" id="KW-1133">Transmembrane helix</keyword>
<evidence type="ECO:0000313" key="4">
    <source>
        <dbReference type="Proteomes" id="UP001165405"/>
    </source>
</evidence>
<reference evidence="3" key="1">
    <citation type="submission" date="2022-01" db="EMBL/GenBank/DDBJ databases">
        <title>Antribacter sp. nov., isolated from Guizhou of China.</title>
        <authorList>
            <person name="Chengliang C."/>
            <person name="Ya Z."/>
        </authorList>
    </citation>
    <scope>NUCLEOTIDE SEQUENCE</scope>
    <source>
        <strain evidence="3">KLBMP 9083</strain>
    </source>
</reference>